<evidence type="ECO:0000256" key="1">
    <source>
        <dbReference type="SAM" id="MobiDB-lite"/>
    </source>
</evidence>
<reference evidence="2" key="1">
    <citation type="submission" date="2021-06" db="EMBL/GenBank/DDBJ databases">
        <title>Comparative genomics, transcriptomics and evolutionary studies reveal genomic signatures of adaptation to plant cell wall in hemibiotrophic fungi.</title>
        <authorList>
            <consortium name="DOE Joint Genome Institute"/>
            <person name="Baroncelli R."/>
            <person name="Diaz J.F."/>
            <person name="Benocci T."/>
            <person name="Peng M."/>
            <person name="Battaglia E."/>
            <person name="Haridas S."/>
            <person name="Andreopoulos W."/>
            <person name="Labutti K."/>
            <person name="Pangilinan J."/>
            <person name="Floch G.L."/>
            <person name="Makela M.R."/>
            <person name="Henrissat B."/>
            <person name="Grigoriev I.V."/>
            <person name="Crouch J.A."/>
            <person name="De Vries R.P."/>
            <person name="Sukno S.A."/>
            <person name="Thon M.R."/>
        </authorList>
    </citation>
    <scope>NUCLEOTIDE SEQUENCE</scope>
    <source>
        <strain evidence="2">CBS 193.32</strain>
    </source>
</reference>
<dbReference type="GeneID" id="85465195"/>
<protein>
    <submittedName>
        <fullName evidence="2">Uncharacterized protein</fullName>
    </submittedName>
</protein>
<dbReference type="RefSeq" id="XP_060425629.1">
    <property type="nucleotide sequence ID" value="XM_060580669.1"/>
</dbReference>
<proteinExistence type="predicted"/>
<evidence type="ECO:0000313" key="3">
    <source>
        <dbReference type="Proteomes" id="UP001224890"/>
    </source>
</evidence>
<dbReference type="Proteomes" id="UP001224890">
    <property type="component" value="Unassembled WGS sequence"/>
</dbReference>
<dbReference type="EMBL" id="JAHMHR010000045">
    <property type="protein sequence ID" value="KAK1671626.1"/>
    <property type="molecule type" value="Genomic_DNA"/>
</dbReference>
<gene>
    <name evidence="2" type="ORF">BDP55DRAFT_752585</name>
</gene>
<organism evidence="2 3">
    <name type="scientific">Colletotrichum godetiae</name>
    <dbReference type="NCBI Taxonomy" id="1209918"/>
    <lineage>
        <taxon>Eukaryota</taxon>
        <taxon>Fungi</taxon>
        <taxon>Dikarya</taxon>
        <taxon>Ascomycota</taxon>
        <taxon>Pezizomycotina</taxon>
        <taxon>Sordariomycetes</taxon>
        <taxon>Hypocreomycetidae</taxon>
        <taxon>Glomerellales</taxon>
        <taxon>Glomerellaceae</taxon>
        <taxon>Colletotrichum</taxon>
        <taxon>Colletotrichum acutatum species complex</taxon>
    </lineage>
</organism>
<comment type="caution">
    <text evidence="2">The sequence shown here is derived from an EMBL/GenBank/DDBJ whole genome shotgun (WGS) entry which is preliminary data.</text>
</comment>
<accession>A0AAJ0AH57</accession>
<keyword evidence="3" id="KW-1185">Reference proteome</keyword>
<evidence type="ECO:0000313" key="2">
    <source>
        <dbReference type="EMBL" id="KAK1671626.1"/>
    </source>
</evidence>
<name>A0AAJ0AH57_9PEZI</name>
<dbReference type="AlphaFoldDB" id="A0AAJ0AH57"/>
<feature type="region of interest" description="Disordered" evidence="1">
    <location>
        <begin position="237"/>
        <end position="282"/>
    </location>
</feature>
<sequence>MPRAACVLDPVFFRPELRTISRLLEPVTARELSGFAEETSVVCKRDSGSAGCECSANAYEYGFNTEEGSQEQSPEIPLLALCRFFGVRCKPIKTHRKQYTNIFSHEYVSSGSGLPHNIYGVLVASMSDLETQQLHDSCELHNFVHGGPSKRTPSEADSDNLFFPTPFGNFEEGHSSLSLSLSLSLSIPADLPPASAANQQAVPGTFTFAAAIVRSLPLQVGSHFTIQIVSSAGFNGCHSKESGPRSSLWTKRGMNAEPARRPCGDAGGLHSSSDWNGAGFKK</sequence>